<dbReference type="InterPro" id="IPR002068">
    <property type="entry name" value="A-crystallin/Hsp20_dom"/>
</dbReference>
<sequence length="132" mass="15156">MKNILKDFVHQIDTMNTIGGGTTATLVNVQKKSDKLVIEVNAPSVHSESFNIYLRGNQLIVYTVLNDTSMVTDDMEQSARHMTPMFNRVFDIPATVDREQIDAIYENGRLRVILPYHEGQIEDVKRIDIREY</sequence>
<dbReference type="EMBL" id="CP120682">
    <property type="protein sequence ID" value="WKN39794.1"/>
    <property type="molecule type" value="Genomic_DNA"/>
</dbReference>
<dbReference type="Gene3D" id="2.60.40.790">
    <property type="match status" value="1"/>
</dbReference>
<dbReference type="InterPro" id="IPR008978">
    <property type="entry name" value="HSP20-like_chaperone"/>
</dbReference>
<protein>
    <submittedName>
        <fullName evidence="4">Hsp20 family protein</fullName>
    </submittedName>
</protein>
<evidence type="ECO:0000256" key="1">
    <source>
        <dbReference type="PROSITE-ProRule" id="PRU00285"/>
    </source>
</evidence>
<proteinExistence type="inferred from homology"/>
<dbReference type="Pfam" id="PF00011">
    <property type="entry name" value="HSP20"/>
    <property type="match status" value="1"/>
</dbReference>
<reference evidence="4" key="1">
    <citation type="journal article" date="2023" name="Comput. Struct. Biotechnol. J.">
        <title>Discovery of a novel marine Bacteroidetes with a rich repertoire of carbohydrate-active enzymes.</title>
        <authorList>
            <person name="Chen B."/>
            <person name="Liu G."/>
            <person name="Chen Q."/>
            <person name="Wang H."/>
            <person name="Liu L."/>
            <person name="Tang K."/>
        </authorList>
    </citation>
    <scope>NUCLEOTIDE SEQUENCE</scope>
    <source>
        <strain evidence="4">TK19036</strain>
    </source>
</reference>
<name>A0AA49JJH3_9BACT</name>
<gene>
    <name evidence="4" type="ORF">K4G66_13950</name>
</gene>
<comment type="similarity">
    <text evidence="1 2">Belongs to the small heat shock protein (HSP20) family.</text>
</comment>
<reference evidence="4" key="2">
    <citation type="journal article" date="2024" name="Antonie Van Leeuwenhoek">
        <title>Roseihalotalea indica gen. nov., sp. nov., a halophilic Bacteroidetes from mesopelagic Southwest Indian Ocean with higher carbohydrate metabolic potential.</title>
        <authorList>
            <person name="Chen B."/>
            <person name="Zhang M."/>
            <person name="Lin D."/>
            <person name="Ye J."/>
            <person name="Tang K."/>
        </authorList>
    </citation>
    <scope>NUCLEOTIDE SEQUENCE</scope>
    <source>
        <strain evidence="4">TK19036</strain>
    </source>
</reference>
<evidence type="ECO:0000256" key="2">
    <source>
        <dbReference type="RuleBase" id="RU003616"/>
    </source>
</evidence>
<organism evidence="4">
    <name type="scientific">Roseihalotalea indica</name>
    <dbReference type="NCBI Taxonomy" id="2867963"/>
    <lineage>
        <taxon>Bacteria</taxon>
        <taxon>Pseudomonadati</taxon>
        <taxon>Bacteroidota</taxon>
        <taxon>Cytophagia</taxon>
        <taxon>Cytophagales</taxon>
        <taxon>Catalimonadaceae</taxon>
        <taxon>Roseihalotalea</taxon>
    </lineage>
</organism>
<evidence type="ECO:0000259" key="3">
    <source>
        <dbReference type="PROSITE" id="PS01031"/>
    </source>
</evidence>
<dbReference type="AlphaFoldDB" id="A0AA49JJH3"/>
<dbReference type="CDD" id="cd06464">
    <property type="entry name" value="ACD_sHsps-like"/>
    <property type="match status" value="1"/>
</dbReference>
<accession>A0AA49JJH3</accession>
<dbReference type="SUPFAM" id="SSF49764">
    <property type="entry name" value="HSP20-like chaperones"/>
    <property type="match status" value="1"/>
</dbReference>
<dbReference type="PROSITE" id="PS01031">
    <property type="entry name" value="SHSP"/>
    <property type="match status" value="1"/>
</dbReference>
<evidence type="ECO:0000313" key="4">
    <source>
        <dbReference type="EMBL" id="WKN39794.1"/>
    </source>
</evidence>
<feature type="domain" description="SHSP" evidence="3">
    <location>
        <begin position="17"/>
        <end position="132"/>
    </location>
</feature>